<dbReference type="KEGG" id="salf:SMD44_08723"/>
<feature type="region of interest" description="Disordered" evidence="1">
    <location>
        <begin position="111"/>
        <end position="189"/>
    </location>
</feature>
<reference evidence="2 3" key="1">
    <citation type="submission" date="2017-05" db="EMBL/GenBank/DDBJ databases">
        <title>Streptomyces alboflavus Genome sequencing and assembly.</title>
        <authorList>
            <person name="Wang Y."/>
            <person name="Du B."/>
            <person name="Ding Y."/>
            <person name="Liu H."/>
            <person name="Hou Q."/>
            <person name="Liu K."/>
            <person name="Wang C."/>
            <person name="Yao L."/>
        </authorList>
    </citation>
    <scope>NUCLEOTIDE SEQUENCE [LARGE SCALE GENOMIC DNA]</scope>
    <source>
        <strain evidence="2 3">MDJK44</strain>
    </source>
</reference>
<dbReference type="AlphaFoldDB" id="A0A1Z1WS25"/>
<proteinExistence type="predicted"/>
<dbReference type="Proteomes" id="UP000195880">
    <property type="component" value="Chromosome"/>
</dbReference>
<gene>
    <name evidence="2" type="ORF">SMD44_08723</name>
</gene>
<evidence type="ECO:0000313" key="2">
    <source>
        <dbReference type="EMBL" id="ARX89236.1"/>
    </source>
</evidence>
<dbReference type="EMBL" id="CP021748">
    <property type="protein sequence ID" value="ARX89236.1"/>
    <property type="molecule type" value="Genomic_DNA"/>
</dbReference>
<accession>A0A1Z1WS25</accession>
<protein>
    <submittedName>
        <fullName evidence="2">Uncharacterized protein</fullName>
    </submittedName>
</protein>
<evidence type="ECO:0000256" key="1">
    <source>
        <dbReference type="SAM" id="MobiDB-lite"/>
    </source>
</evidence>
<keyword evidence="3" id="KW-1185">Reference proteome</keyword>
<name>A0A1Z1WS25_9ACTN</name>
<organism evidence="2 3">
    <name type="scientific">Streptomyces alboflavus</name>
    <dbReference type="NCBI Taxonomy" id="67267"/>
    <lineage>
        <taxon>Bacteria</taxon>
        <taxon>Bacillati</taxon>
        <taxon>Actinomycetota</taxon>
        <taxon>Actinomycetes</taxon>
        <taxon>Kitasatosporales</taxon>
        <taxon>Streptomycetaceae</taxon>
        <taxon>Streptomyces</taxon>
    </lineage>
</organism>
<feature type="compositionally biased region" description="Basic residues" evidence="1">
    <location>
        <begin position="178"/>
        <end position="189"/>
    </location>
</feature>
<evidence type="ECO:0000313" key="3">
    <source>
        <dbReference type="Proteomes" id="UP000195880"/>
    </source>
</evidence>
<sequence>MAMTWSAPLNIGSRCASIAAMWSVEIQFNEVSVGPRPRAPALPAWAAIRLAWVSRTALPAPVDPEVSMRRVRSPGSGVWVKAGSGSAWLSSSTVTVRRPMSGRSPWVALEATTSGSSNRVRRCSSCGCHREGSAGGATGHGTRPPRTQPQKARKKDSGSPAAIRTRSPGAAPWPRSPRVIRRALSRSSA</sequence>